<feature type="domain" description="ABC transporter" evidence="4">
    <location>
        <begin position="14"/>
        <end position="256"/>
    </location>
</feature>
<dbReference type="GO" id="GO:0005524">
    <property type="term" value="F:ATP binding"/>
    <property type="evidence" value="ECO:0007669"/>
    <property type="project" value="UniProtKB-KW"/>
</dbReference>
<dbReference type="PANTHER" id="PTHR43023">
    <property type="entry name" value="PROTEIN TRIGALACTOSYLDIACYLGLYCEROL 3, CHLOROPLASTIC"/>
    <property type="match status" value="1"/>
</dbReference>
<organism evidence="5 6">
    <name type="scientific">Enhygromyxa salina</name>
    <dbReference type="NCBI Taxonomy" id="215803"/>
    <lineage>
        <taxon>Bacteria</taxon>
        <taxon>Pseudomonadati</taxon>
        <taxon>Myxococcota</taxon>
        <taxon>Polyangia</taxon>
        <taxon>Nannocystales</taxon>
        <taxon>Nannocystaceae</taxon>
        <taxon>Enhygromyxa</taxon>
    </lineage>
</organism>
<evidence type="ECO:0000313" key="5">
    <source>
        <dbReference type="EMBL" id="KIG11867.1"/>
    </source>
</evidence>
<accession>A0A0C2CVE6</accession>
<dbReference type="AlphaFoldDB" id="A0A0C2CVE6"/>
<evidence type="ECO:0000256" key="3">
    <source>
        <dbReference type="ARBA" id="ARBA00022840"/>
    </source>
</evidence>
<comment type="caution">
    <text evidence="5">The sequence shown here is derived from an EMBL/GenBank/DDBJ whole genome shotgun (WGS) entry which is preliminary data.</text>
</comment>
<dbReference type="Pfam" id="PF00005">
    <property type="entry name" value="ABC_tran"/>
    <property type="match status" value="1"/>
</dbReference>
<evidence type="ECO:0000256" key="2">
    <source>
        <dbReference type="ARBA" id="ARBA00022741"/>
    </source>
</evidence>
<reference evidence="5 6" key="1">
    <citation type="submission" date="2014-12" db="EMBL/GenBank/DDBJ databases">
        <title>Genome assembly of Enhygromyxa salina DSM 15201.</title>
        <authorList>
            <person name="Sharma G."/>
            <person name="Subramanian S."/>
        </authorList>
    </citation>
    <scope>NUCLEOTIDE SEQUENCE [LARGE SCALE GENOMIC DNA]</scope>
    <source>
        <strain evidence="5 6">DSM 15201</strain>
    </source>
</reference>
<evidence type="ECO:0000313" key="6">
    <source>
        <dbReference type="Proteomes" id="UP000031599"/>
    </source>
</evidence>
<dbReference type="PANTHER" id="PTHR43023:SF6">
    <property type="entry name" value="INTERMEMBRANE PHOSPHOLIPID TRANSPORT SYSTEM ATP-BINDING PROTEIN MLAF"/>
    <property type="match status" value="1"/>
</dbReference>
<proteinExistence type="predicted"/>
<dbReference type="CDD" id="cd03261">
    <property type="entry name" value="ABC_Org_Solvent_Resistant"/>
    <property type="match status" value="1"/>
</dbReference>
<dbReference type="PROSITE" id="PS50893">
    <property type="entry name" value="ABC_TRANSPORTER_2"/>
    <property type="match status" value="1"/>
</dbReference>
<keyword evidence="1" id="KW-0813">Transport</keyword>
<keyword evidence="3 5" id="KW-0067">ATP-binding</keyword>
<dbReference type="EMBL" id="JMCC02000170">
    <property type="protein sequence ID" value="KIG11867.1"/>
    <property type="molecule type" value="Genomic_DNA"/>
</dbReference>
<dbReference type="InterPro" id="IPR003593">
    <property type="entry name" value="AAA+_ATPase"/>
</dbReference>
<evidence type="ECO:0000256" key="1">
    <source>
        <dbReference type="ARBA" id="ARBA00022448"/>
    </source>
</evidence>
<dbReference type="SMART" id="SM00382">
    <property type="entry name" value="AAA"/>
    <property type="match status" value="1"/>
</dbReference>
<dbReference type="GO" id="GO:0016887">
    <property type="term" value="F:ATP hydrolysis activity"/>
    <property type="evidence" value="ECO:0007669"/>
    <property type="project" value="InterPro"/>
</dbReference>
<dbReference type="InterPro" id="IPR027417">
    <property type="entry name" value="P-loop_NTPase"/>
</dbReference>
<evidence type="ECO:0000259" key="4">
    <source>
        <dbReference type="PROSITE" id="PS50893"/>
    </source>
</evidence>
<gene>
    <name evidence="5" type="ORF">DB30_02367</name>
</gene>
<dbReference type="Proteomes" id="UP000031599">
    <property type="component" value="Unassembled WGS sequence"/>
</dbReference>
<dbReference type="PROSITE" id="PS00211">
    <property type="entry name" value="ABC_TRANSPORTER_1"/>
    <property type="match status" value="1"/>
</dbReference>
<dbReference type="Gene3D" id="3.40.50.300">
    <property type="entry name" value="P-loop containing nucleotide triphosphate hydrolases"/>
    <property type="match status" value="1"/>
</dbReference>
<sequence>MADPTSTPDDTPAVVLDNVSKSFGDHTVLDGVSLTIQRGSIAVMLGPSGTGKSVLLRCLVGLLQPDRGRVLVFGEDVAALDEKRAADRKRLFAIRRRFGMLFQDGALFDDMTVFDNVAFPMRLHTQLSEQAIHEKVSDRLARVGVAHAEQKFPSELSGGMRKRVAFARAIAIDPDIVLCDEPSSGLDPVMSATLDELILELHRTLGMTFIIISHDTAEARKVADTIGMLANGKLVTFGPAEQVFAENHPALEQFFTRATVGPIKVV</sequence>
<keyword evidence="2" id="KW-0547">Nucleotide-binding</keyword>
<dbReference type="InterPro" id="IPR003439">
    <property type="entry name" value="ABC_transporter-like_ATP-bd"/>
</dbReference>
<dbReference type="RefSeq" id="WP_052558911.1">
    <property type="nucleotide sequence ID" value="NZ_JMCC02000170.1"/>
</dbReference>
<protein>
    <submittedName>
        <fullName evidence="5">Methionine ABC transporter ATP-binding protein</fullName>
    </submittedName>
</protein>
<dbReference type="InterPro" id="IPR017871">
    <property type="entry name" value="ABC_transporter-like_CS"/>
</dbReference>
<dbReference type="SUPFAM" id="SSF52540">
    <property type="entry name" value="P-loop containing nucleoside triphosphate hydrolases"/>
    <property type="match status" value="1"/>
</dbReference>
<name>A0A0C2CVE6_9BACT</name>